<evidence type="ECO:0000259" key="6">
    <source>
        <dbReference type="Pfam" id="PF01699"/>
    </source>
</evidence>
<proteinExistence type="predicted"/>
<evidence type="ECO:0000313" key="7">
    <source>
        <dbReference type="EMBL" id="MDL4841154.1"/>
    </source>
</evidence>
<feature type="transmembrane region" description="Helical" evidence="5">
    <location>
        <begin position="241"/>
        <end position="264"/>
    </location>
</feature>
<dbReference type="InterPro" id="IPR044880">
    <property type="entry name" value="NCX_ion-bd_dom_sf"/>
</dbReference>
<dbReference type="Pfam" id="PF01699">
    <property type="entry name" value="Na_Ca_ex"/>
    <property type="match status" value="2"/>
</dbReference>
<reference evidence="7 8" key="1">
    <citation type="submission" date="2023-06" db="EMBL/GenBank/DDBJ databases">
        <title>Aquibacillus rhizosphaerae LR5S19.</title>
        <authorList>
            <person name="Sun J.-Q."/>
        </authorList>
    </citation>
    <scope>NUCLEOTIDE SEQUENCE [LARGE SCALE GENOMIC DNA]</scope>
    <source>
        <strain evidence="7 8">LR5S19</strain>
    </source>
</reference>
<protein>
    <submittedName>
        <fullName evidence="7">Sodium:calcium antiporter</fullName>
    </submittedName>
</protein>
<evidence type="ECO:0000256" key="1">
    <source>
        <dbReference type="ARBA" id="ARBA00004141"/>
    </source>
</evidence>
<comment type="caution">
    <text evidence="7">The sequence shown here is derived from an EMBL/GenBank/DDBJ whole genome shotgun (WGS) entry which is preliminary data.</text>
</comment>
<evidence type="ECO:0000256" key="2">
    <source>
        <dbReference type="ARBA" id="ARBA00022692"/>
    </source>
</evidence>
<feature type="transmembrane region" description="Helical" evidence="5">
    <location>
        <begin position="6"/>
        <end position="25"/>
    </location>
</feature>
<feature type="transmembrane region" description="Helical" evidence="5">
    <location>
        <begin position="103"/>
        <end position="123"/>
    </location>
</feature>
<dbReference type="Gene3D" id="1.20.1420.30">
    <property type="entry name" value="NCX, central ion-binding region"/>
    <property type="match status" value="1"/>
</dbReference>
<evidence type="ECO:0000256" key="4">
    <source>
        <dbReference type="ARBA" id="ARBA00023136"/>
    </source>
</evidence>
<keyword evidence="4 5" id="KW-0472">Membrane</keyword>
<evidence type="ECO:0000256" key="5">
    <source>
        <dbReference type="SAM" id="Phobius"/>
    </source>
</evidence>
<evidence type="ECO:0000313" key="8">
    <source>
        <dbReference type="Proteomes" id="UP001235343"/>
    </source>
</evidence>
<dbReference type="Proteomes" id="UP001235343">
    <property type="component" value="Unassembled WGS sequence"/>
</dbReference>
<evidence type="ECO:0000256" key="3">
    <source>
        <dbReference type="ARBA" id="ARBA00022989"/>
    </source>
</evidence>
<feature type="domain" description="Sodium/calcium exchanger membrane region" evidence="6">
    <location>
        <begin position="4"/>
        <end position="128"/>
    </location>
</feature>
<keyword evidence="3 5" id="KW-1133">Transmembrane helix</keyword>
<accession>A0ABT7L5L9</accession>
<feature type="transmembrane region" description="Helical" evidence="5">
    <location>
        <begin position="177"/>
        <end position="199"/>
    </location>
</feature>
<feature type="transmembrane region" description="Helical" evidence="5">
    <location>
        <begin position="68"/>
        <end position="91"/>
    </location>
</feature>
<dbReference type="PANTHER" id="PTHR10846:SF8">
    <property type="entry name" value="INNER MEMBRANE PROTEIN YRBG"/>
    <property type="match status" value="1"/>
</dbReference>
<gene>
    <name evidence="7" type="ORF">QQS35_11895</name>
</gene>
<keyword evidence="8" id="KW-1185">Reference proteome</keyword>
<feature type="transmembrane region" description="Helical" evidence="5">
    <location>
        <begin position="37"/>
        <end position="62"/>
    </location>
</feature>
<dbReference type="InterPro" id="IPR004481">
    <property type="entry name" value="K/Na/Ca-exchanger"/>
</dbReference>
<feature type="transmembrane region" description="Helical" evidence="5">
    <location>
        <begin position="211"/>
        <end position="234"/>
    </location>
</feature>
<dbReference type="RefSeq" id="WP_285932369.1">
    <property type="nucleotide sequence ID" value="NZ_JASTZU010000037.1"/>
</dbReference>
<feature type="domain" description="Sodium/calcium exchanger membrane region" evidence="6">
    <location>
        <begin position="178"/>
        <end position="325"/>
    </location>
</feature>
<keyword evidence="2 5" id="KW-0812">Transmembrane</keyword>
<feature type="transmembrane region" description="Helical" evidence="5">
    <location>
        <begin position="276"/>
        <end position="295"/>
    </location>
</feature>
<dbReference type="InterPro" id="IPR004837">
    <property type="entry name" value="NaCa_Exmemb"/>
</dbReference>
<comment type="subcellular location">
    <subcellularLocation>
        <location evidence="1">Membrane</location>
        <topology evidence="1">Multi-pass membrane protein</topology>
    </subcellularLocation>
</comment>
<organism evidence="7 8">
    <name type="scientific">Aquibacillus rhizosphaerae</name>
    <dbReference type="NCBI Taxonomy" id="3051431"/>
    <lineage>
        <taxon>Bacteria</taxon>
        <taxon>Bacillati</taxon>
        <taxon>Bacillota</taxon>
        <taxon>Bacilli</taxon>
        <taxon>Bacillales</taxon>
        <taxon>Bacillaceae</taxon>
        <taxon>Aquibacillus</taxon>
    </lineage>
</organism>
<dbReference type="EMBL" id="JASTZU010000037">
    <property type="protein sequence ID" value="MDL4841154.1"/>
    <property type="molecule type" value="Genomic_DNA"/>
</dbReference>
<dbReference type="PANTHER" id="PTHR10846">
    <property type="entry name" value="SODIUM/POTASSIUM/CALCIUM EXCHANGER"/>
    <property type="match status" value="1"/>
</dbReference>
<feature type="transmembrane region" description="Helical" evidence="5">
    <location>
        <begin position="307"/>
        <end position="325"/>
    </location>
</feature>
<feature type="transmembrane region" description="Helical" evidence="5">
    <location>
        <begin position="129"/>
        <end position="150"/>
    </location>
</feature>
<sequence>MLPYLTFLVAACVSVFSAVKLSTYADVISKQTKMTGFVVGTMLLAVATSLPELTTTVSAAAIGNADIAVGNGLGSIIFNLFVIFAMDLLFYKKRIFLRGTENQIYPGILSVLLISLVFISLWINLNIEFLGIGVTSIIIVICYIGGMRLISQKQKVDNAPEKPQSLNNSGPWSLRRVVIRFCLFSLLILFSGSLLSISGDTIASTTGISSTAIGSFLVAAASSFPDAVSVFVALKVLNVNLAIGTILGSNLFNILVLCIGDVFYRPGSIWMEAEDKHMLTATIGILLTIIVMLIVKRKSSRFQLSYLAPSILVIFSYIVFAIIIWS</sequence>
<name>A0ABT7L5L9_9BACI</name>